<feature type="compositionally biased region" description="Basic and acidic residues" evidence="1">
    <location>
        <begin position="56"/>
        <end position="91"/>
    </location>
</feature>
<feature type="region of interest" description="Disordered" evidence="1">
    <location>
        <begin position="23"/>
        <end position="101"/>
    </location>
</feature>
<proteinExistence type="predicted"/>
<dbReference type="EMBL" id="CAXKWB010184623">
    <property type="protein sequence ID" value="CAL4254822.1"/>
    <property type="molecule type" value="Genomic_DNA"/>
</dbReference>
<sequence>MRKPLDRLQVALRNIGKEAQFLKGTNSKGCMRGSQSRRTSSQDEIINPSSNLNRMSAKESQDNPHQHSENTRRGGETLRKASELIKDLKENKRQKRHRRRMNSNRMIGIRKVNGDQKITRGNESHYGKKVIHAEMHFPNKLVKF</sequence>
<reference evidence="2 3" key="1">
    <citation type="submission" date="2024-05" db="EMBL/GenBank/DDBJ databases">
        <authorList>
            <person name="Wallberg A."/>
        </authorList>
    </citation>
    <scope>NUCLEOTIDE SEQUENCE [LARGE SCALE GENOMIC DNA]</scope>
</reference>
<comment type="caution">
    <text evidence="2">The sequence shown here is derived from an EMBL/GenBank/DDBJ whole genome shotgun (WGS) entry which is preliminary data.</text>
</comment>
<evidence type="ECO:0000313" key="2">
    <source>
        <dbReference type="EMBL" id="CAL4254822.1"/>
    </source>
</evidence>
<feature type="compositionally biased region" description="Polar residues" evidence="1">
    <location>
        <begin position="23"/>
        <end position="54"/>
    </location>
</feature>
<name>A0AAV2SX15_MEGNR</name>
<protein>
    <submittedName>
        <fullName evidence="2">Uncharacterized protein</fullName>
    </submittedName>
</protein>
<feature type="non-terminal residue" evidence="2">
    <location>
        <position position="144"/>
    </location>
</feature>
<keyword evidence="3" id="KW-1185">Reference proteome</keyword>
<feature type="compositionally biased region" description="Basic residues" evidence="1">
    <location>
        <begin position="92"/>
        <end position="101"/>
    </location>
</feature>
<organism evidence="2 3">
    <name type="scientific">Meganyctiphanes norvegica</name>
    <name type="common">Northern krill</name>
    <name type="synonym">Thysanopoda norvegica</name>
    <dbReference type="NCBI Taxonomy" id="48144"/>
    <lineage>
        <taxon>Eukaryota</taxon>
        <taxon>Metazoa</taxon>
        <taxon>Ecdysozoa</taxon>
        <taxon>Arthropoda</taxon>
        <taxon>Crustacea</taxon>
        <taxon>Multicrustacea</taxon>
        <taxon>Malacostraca</taxon>
        <taxon>Eumalacostraca</taxon>
        <taxon>Eucarida</taxon>
        <taxon>Euphausiacea</taxon>
        <taxon>Euphausiidae</taxon>
        <taxon>Meganyctiphanes</taxon>
    </lineage>
</organism>
<gene>
    <name evidence="2" type="ORF">MNOR_LOCUS41977</name>
</gene>
<evidence type="ECO:0000313" key="3">
    <source>
        <dbReference type="Proteomes" id="UP001497623"/>
    </source>
</evidence>
<dbReference type="AlphaFoldDB" id="A0AAV2SX15"/>
<accession>A0AAV2SX15</accession>
<dbReference type="Proteomes" id="UP001497623">
    <property type="component" value="Unassembled WGS sequence"/>
</dbReference>
<evidence type="ECO:0000256" key="1">
    <source>
        <dbReference type="SAM" id="MobiDB-lite"/>
    </source>
</evidence>